<dbReference type="InterPro" id="IPR041726">
    <property type="entry name" value="ACAD10_11_N"/>
</dbReference>
<accession>A0ABQ2K6K9</accession>
<sequence>MSETDEIDADAVLSPADLTALATWMDAHGLGSGPLLSVEPVTGGTQNVMVRFERAGRDYILRRGPRHLRPRSNDVIRREFKILNALATSDVPHADLIAACGDESVLGGAVFYLMEPIAGFNAGVELPALHERDVAVRQDMCHSLIDALARLGAVDHTAVGLGDLGRPDGFLERQVPRWLSELDSYAAFPAYPGPAIGPVTEVARWLDEHRPTSFSPGVMHGDYHASNVMFSYSTPDVVAVVDWEMCTIGDPLLDLGWLLATWQLPGSPHEFAGRLTRAGGLLTSRELVARYAEQSNRDVSAIDWYTVLACFKLGIVLEGSYARALAGNAPMSIGERLHHTTLRLFERAQTLMSGE</sequence>
<evidence type="ECO:0000313" key="3">
    <source>
        <dbReference type="Proteomes" id="UP000658127"/>
    </source>
</evidence>
<evidence type="ECO:0000259" key="1">
    <source>
        <dbReference type="Pfam" id="PF01636"/>
    </source>
</evidence>
<gene>
    <name evidence="2" type="ORF">GCM10011610_05310</name>
</gene>
<dbReference type="SUPFAM" id="SSF56112">
    <property type="entry name" value="Protein kinase-like (PK-like)"/>
    <property type="match status" value="1"/>
</dbReference>
<evidence type="ECO:0000313" key="2">
    <source>
        <dbReference type="EMBL" id="GGN68263.1"/>
    </source>
</evidence>
<proteinExistence type="predicted"/>
<dbReference type="InterPro" id="IPR051678">
    <property type="entry name" value="AGP_Transferase"/>
</dbReference>
<reference evidence="3" key="1">
    <citation type="journal article" date="2019" name="Int. J. Syst. Evol. Microbiol.">
        <title>The Global Catalogue of Microorganisms (GCM) 10K type strain sequencing project: providing services to taxonomists for standard genome sequencing and annotation.</title>
        <authorList>
            <consortium name="The Broad Institute Genomics Platform"/>
            <consortium name="The Broad Institute Genome Sequencing Center for Infectious Disease"/>
            <person name="Wu L."/>
            <person name="Ma J."/>
        </authorList>
    </citation>
    <scope>NUCLEOTIDE SEQUENCE [LARGE SCALE GENOMIC DNA]</scope>
    <source>
        <strain evidence="3">CGMCC 4.7329</strain>
    </source>
</reference>
<dbReference type="Gene3D" id="3.90.1200.10">
    <property type="match status" value="1"/>
</dbReference>
<dbReference type="PANTHER" id="PTHR21310">
    <property type="entry name" value="AMINOGLYCOSIDE PHOSPHOTRANSFERASE-RELATED-RELATED"/>
    <property type="match status" value="1"/>
</dbReference>
<dbReference type="CDD" id="cd05154">
    <property type="entry name" value="ACAD10_11_N-like"/>
    <property type="match status" value="1"/>
</dbReference>
<dbReference type="PANTHER" id="PTHR21310:SF40">
    <property type="entry name" value="AMINOGLYCOSIDE PHOSPHOTRANSFERASE DOMAIN-CONTAINING PROTEIN-RELATED"/>
    <property type="match status" value="1"/>
</dbReference>
<comment type="caution">
    <text evidence="2">The sequence shown here is derived from an EMBL/GenBank/DDBJ whole genome shotgun (WGS) entry which is preliminary data.</text>
</comment>
<dbReference type="InterPro" id="IPR011009">
    <property type="entry name" value="Kinase-like_dom_sf"/>
</dbReference>
<dbReference type="Pfam" id="PF01636">
    <property type="entry name" value="APH"/>
    <property type="match status" value="1"/>
</dbReference>
<name>A0ABQ2K6K9_9NOCA</name>
<dbReference type="EMBL" id="BMNE01000001">
    <property type="protein sequence ID" value="GGN68263.1"/>
    <property type="molecule type" value="Genomic_DNA"/>
</dbReference>
<organism evidence="2 3">
    <name type="scientific">Nocardia rhizosphaerihabitans</name>
    <dbReference type="NCBI Taxonomy" id="1691570"/>
    <lineage>
        <taxon>Bacteria</taxon>
        <taxon>Bacillati</taxon>
        <taxon>Actinomycetota</taxon>
        <taxon>Actinomycetes</taxon>
        <taxon>Mycobacteriales</taxon>
        <taxon>Nocardiaceae</taxon>
        <taxon>Nocardia</taxon>
    </lineage>
</organism>
<dbReference type="InterPro" id="IPR002575">
    <property type="entry name" value="Aminoglycoside_PTrfase"/>
</dbReference>
<feature type="domain" description="Aminoglycoside phosphotransferase" evidence="1">
    <location>
        <begin position="38"/>
        <end position="279"/>
    </location>
</feature>
<dbReference type="Proteomes" id="UP000658127">
    <property type="component" value="Unassembled WGS sequence"/>
</dbReference>
<keyword evidence="3" id="KW-1185">Reference proteome</keyword>
<dbReference type="Gene3D" id="3.30.200.20">
    <property type="entry name" value="Phosphorylase Kinase, domain 1"/>
    <property type="match status" value="1"/>
</dbReference>
<dbReference type="RefSeq" id="WP_189023377.1">
    <property type="nucleotide sequence ID" value="NZ_BMNE01000001.1"/>
</dbReference>
<protein>
    <submittedName>
        <fullName evidence="2">Aminoglycoside phosphotransferase</fullName>
    </submittedName>
</protein>